<dbReference type="RefSeq" id="WP_076515913.1">
    <property type="nucleotide sequence ID" value="NZ_FTOH01000006.1"/>
</dbReference>
<protein>
    <submittedName>
        <fullName evidence="1">Predicted polyphosphate-or ATP-dependent NAD kinase</fullName>
    </submittedName>
</protein>
<dbReference type="GO" id="GO:0005524">
    <property type="term" value="F:ATP binding"/>
    <property type="evidence" value="ECO:0007669"/>
    <property type="project" value="UniProtKB-ARBA"/>
</dbReference>
<dbReference type="InterPro" id="IPR016064">
    <property type="entry name" value="NAD/diacylglycerol_kinase_sf"/>
</dbReference>
<dbReference type="GO" id="GO:0006741">
    <property type="term" value="P:NADP+ biosynthetic process"/>
    <property type="evidence" value="ECO:0007669"/>
    <property type="project" value="InterPro"/>
</dbReference>
<dbReference type="Gene3D" id="3.40.50.10330">
    <property type="entry name" value="Probable inorganic polyphosphate/atp-NAD kinase, domain 1"/>
    <property type="match status" value="1"/>
</dbReference>
<sequence>MLTLGFIINPFAGIGGAVGLKGSDGPEIVKEAFRRGATQRASDRARVALELLCPYADQIQFLSCPGDMGQALLDEMNFRYHLVDFEPATPSTAADTITAVQHIAEAKPDVLVFAGGDGTARDICSVVGDRVPVLGIPAGVKIHSGVYGISPSASGEVLQRLVQGQLVDIREAEVRDLDEDAFREDQVRARQYGEMRVVQSGHFVQSVKQGGTESEELVLADIAAHVIEEMEPGVLYLFGSGKTTQAILDELHLKSTLLGVDAVVDEQVIASDLSESDIWALLQEYEEAYAVVSVMGGQGHIFGRGNQQFSPRILTALGKEHFYVVTTKTKLVGLEGRPLVIDSSDVELDRRWAGTQTVITGYHDQVVYPLI</sequence>
<keyword evidence="1" id="KW-0418">Kinase</keyword>
<proteinExistence type="predicted"/>
<dbReference type="AlphaFoldDB" id="A0A1N7MZB1"/>
<dbReference type="InterPro" id="IPR039065">
    <property type="entry name" value="AcoX-like"/>
</dbReference>
<dbReference type="OrthoDB" id="5511344at2"/>
<dbReference type="SUPFAM" id="SSF111331">
    <property type="entry name" value="NAD kinase/diacylglycerol kinase-like"/>
    <property type="match status" value="1"/>
</dbReference>
<name>A0A1N7MZB1_9GAMM</name>
<accession>A0A1N7MZB1</accession>
<evidence type="ECO:0000313" key="2">
    <source>
        <dbReference type="Proteomes" id="UP000185639"/>
    </source>
</evidence>
<dbReference type="Proteomes" id="UP000185639">
    <property type="component" value="Unassembled WGS sequence"/>
</dbReference>
<dbReference type="PANTHER" id="PTHR40697">
    <property type="entry name" value="ACETOIN CATABOLISM PROTEIN X"/>
    <property type="match status" value="1"/>
</dbReference>
<organism evidence="1 2">
    <name type="scientific">Thalassolituus maritimus</name>
    <dbReference type="NCBI Taxonomy" id="484498"/>
    <lineage>
        <taxon>Bacteria</taxon>
        <taxon>Pseudomonadati</taxon>
        <taxon>Pseudomonadota</taxon>
        <taxon>Gammaproteobacteria</taxon>
        <taxon>Oceanospirillales</taxon>
        <taxon>Oceanospirillaceae</taxon>
        <taxon>Thalassolituus</taxon>
    </lineage>
</organism>
<dbReference type="GO" id="GO:0051287">
    <property type="term" value="F:NAD binding"/>
    <property type="evidence" value="ECO:0007669"/>
    <property type="project" value="UniProtKB-ARBA"/>
</dbReference>
<dbReference type="PIRSF" id="PIRSF016907">
    <property type="entry name" value="Kin_ATP-NAD"/>
    <property type="match status" value="1"/>
</dbReference>
<dbReference type="Pfam" id="PF20143">
    <property type="entry name" value="NAD_kinase_C"/>
    <property type="match status" value="1"/>
</dbReference>
<dbReference type="PANTHER" id="PTHR40697:SF2">
    <property type="entry name" value="ATP-NAD KINASE-RELATED"/>
    <property type="match status" value="1"/>
</dbReference>
<keyword evidence="1" id="KW-0808">Transferase</keyword>
<keyword evidence="2" id="KW-1185">Reference proteome</keyword>
<dbReference type="InterPro" id="IPR002504">
    <property type="entry name" value="NADK"/>
</dbReference>
<dbReference type="STRING" id="484498.SAMN05421686_10678"/>
<dbReference type="Pfam" id="PF01513">
    <property type="entry name" value="NAD_kinase"/>
    <property type="match status" value="1"/>
</dbReference>
<gene>
    <name evidence="1" type="ORF">SAMN05421686_10678</name>
</gene>
<reference evidence="2" key="1">
    <citation type="submission" date="2017-01" db="EMBL/GenBank/DDBJ databases">
        <authorList>
            <person name="Varghese N."/>
            <person name="Submissions S."/>
        </authorList>
    </citation>
    <scope>NUCLEOTIDE SEQUENCE [LARGE SCALE GENOMIC DNA]</scope>
    <source>
        <strain evidence="2">DSM 24913</strain>
    </source>
</reference>
<dbReference type="GO" id="GO:0003951">
    <property type="term" value="F:NAD+ kinase activity"/>
    <property type="evidence" value="ECO:0007669"/>
    <property type="project" value="InterPro"/>
</dbReference>
<dbReference type="InterPro" id="IPR017438">
    <property type="entry name" value="ATP-NAD_kinase_N"/>
</dbReference>
<evidence type="ECO:0000313" key="1">
    <source>
        <dbReference type="EMBL" id="SIS91463.1"/>
    </source>
</evidence>
<dbReference type="InterPro" id="IPR011386">
    <property type="entry name" value="Put_ATP-NAD_kin"/>
</dbReference>
<dbReference type="EMBL" id="FTOH01000006">
    <property type="protein sequence ID" value="SIS91463.1"/>
    <property type="molecule type" value="Genomic_DNA"/>
</dbReference>